<evidence type="ECO:0000256" key="1">
    <source>
        <dbReference type="ARBA" id="ARBA00023157"/>
    </source>
</evidence>
<proteinExistence type="predicted"/>
<reference evidence="6" key="1">
    <citation type="submission" date="2013-02" db="EMBL/GenBank/DDBJ databases">
        <authorList>
            <person name="Hughes D."/>
        </authorList>
    </citation>
    <scope>NUCLEOTIDE SEQUENCE</scope>
    <source>
        <strain>Durham</strain>
        <strain evidence="6">NC isolate 2 -- Noor lab</strain>
    </source>
</reference>
<evidence type="ECO:0000256" key="2">
    <source>
        <dbReference type="SAM" id="MobiDB-lite"/>
    </source>
</evidence>
<dbReference type="STRING" id="36166.T1GYL6"/>
<dbReference type="EMBL" id="CAQQ02170019">
    <property type="status" value="NOT_ANNOTATED_CDS"/>
    <property type="molecule type" value="Genomic_DNA"/>
</dbReference>
<evidence type="ECO:0000256" key="3">
    <source>
        <dbReference type="SAM" id="SignalP"/>
    </source>
</evidence>
<reference evidence="5" key="2">
    <citation type="submission" date="2015-06" db="UniProtKB">
        <authorList>
            <consortium name="EnsemblMetazoa"/>
        </authorList>
    </citation>
    <scope>IDENTIFICATION</scope>
</reference>
<organism evidence="5 6">
    <name type="scientific">Megaselia scalaris</name>
    <name type="common">Humpbacked fly</name>
    <name type="synonym">Phora scalaris</name>
    <dbReference type="NCBI Taxonomy" id="36166"/>
    <lineage>
        <taxon>Eukaryota</taxon>
        <taxon>Metazoa</taxon>
        <taxon>Ecdysozoa</taxon>
        <taxon>Arthropoda</taxon>
        <taxon>Hexapoda</taxon>
        <taxon>Insecta</taxon>
        <taxon>Pterygota</taxon>
        <taxon>Neoptera</taxon>
        <taxon>Endopterygota</taxon>
        <taxon>Diptera</taxon>
        <taxon>Brachycera</taxon>
        <taxon>Muscomorpha</taxon>
        <taxon>Platypezoidea</taxon>
        <taxon>Phoridae</taxon>
        <taxon>Megaseliini</taxon>
        <taxon>Megaselia</taxon>
    </lineage>
</organism>
<keyword evidence="6" id="KW-1185">Reference proteome</keyword>
<evidence type="ECO:0000259" key="4">
    <source>
        <dbReference type="Pfam" id="PF00084"/>
    </source>
</evidence>
<feature type="compositionally biased region" description="Acidic residues" evidence="2">
    <location>
        <begin position="105"/>
        <end position="117"/>
    </location>
</feature>
<keyword evidence="3" id="KW-0732">Signal</keyword>
<dbReference type="HOGENOM" id="CLU_1387335_0_0_1"/>
<protein>
    <recommendedName>
        <fullName evidence="4">Sushi domain-containing protein</fullName>
    </recommendedName>
</protein>
<dbReference type="InterPro" id="IPR035976">
    <property type="entry name" value="Sushi/SCR/CCP_sf"/>
</dbReference>
<dbReference type="EnsemblMetazoa" id="MESCA008949-RA">
    <property type="protein sequence ID" value="MESCA008949-PA"/>
    <property type="gene ID" value="MESCA008949"/>
</dbReference>
<evidence type="ECO:0000313" key="6">
    <source>
        <dbReference type="Proteomes" id="UP000015102"/>
    </source>
</evidence>
<evidence type="ECO:0000313" key="5">
    <source>
        <dbReference type="EnsemblMetazoa" id="MESCA008949-PA"/>
    </source>
</evidence>
<feature type="region of interest" description="Disordered" evidence="2">
    <location>
        <begin position="104"/>
        <end position="132"/>
    </location>
</feature>
<dbReference type="Pfam" id="PF00084">
    <property type="entry name" value="Sushi"/>
    <property type="match status" value="1"/>
</dbReference>
<dbReference type="SUPFAM" id="SSF57535">
    <property type="entry name" value="Complement control module/SCR domain"/>
    <property type="match status" value="1"/>
</dbReference>
<keyword evidence="1" id="KW-1015">Disulfide bond</keyword>
<dbReference type="Proteomes" id="UP000015102">
    <property type="component" value="Unassembled WGS sequence"/>
</dbReference>
<dbReference type="AlphaFoldDB" id="T1GYL6"/>
<dbReference type="InterPro" id="IPR000436">
    <property type="entry name" value="Sushi_SCR_CCP_dom"/>
</dbReference>
<feature type="chain" id="PRO_5004577831" description="Sushi domain-containing protein" evidence="3">
    <location>
        <begin position="17"/>
        <end position="197"/>
    </location>
</feature>
<sequence length="197" mass="22647">MKIYFILFLFQVLSQGLLIFAYDDTSQDFLETLDASCIASRVPAPDINNGYVIKYDRKSFKDISYVIALYACDDNFEFEGNTSNVVYCSKDNWIGNLPKCKGTEDYNDYEEDDEDDEPSKNENYDSSESENNLVYQNEKNDLYENSEQERQTVIQSEGDDISNVINIEVAEEASVFEKKPIECPSNHECEHNCISAF</sequence>
<feature type="domain" description="Sushi" evidence="4">
    <location>
        <begin position="45"/>
        <end position="100"/>
    </location>
</feature>
<feature type="signal peptide" evidence="3">
    <location>
        <begin position="1"/>
        <end position="16"/>
    </location>
</feature>
<dbReference type="Gene3D" id="2.10.70.10">
    <property type="entry name" value="Complement Module, domain 1"/>
    <property type="match status" value="1"/>
</dbReference>
<name>T1GYL6_MEGSC</name>
<accession>T1GYL6</accession>